<dbReference type="EMBL" id="FNSD01000001">
    <property type="protein sequence ID" value="SEB41561.1"/>
    <property type="molecule type" value="Genomic_DNA"/>
</dbReference>
<dbReference type="Gene3D" id="1.10.439.10">
    <property type="entry name" value="Penicillin Amidohydrolase, domain 1"/>
    <property type="match status" value="1"/>
</dbReference>
<accession>A0A1H4J5S0</accession>
<dbReference type="GO" id="GO:0017000">
    <property type="term" value="P:antibiotic biosynthetic process"/>
    <property type="evidence" value="ECO:0007669"/>
    <property type="project" value="InterPro"/>
</dbReference>
<feature type="chain" id="PRO_5010216423" evidence="6">
    <location>
        <begin position="26"/>
        <end position="747"/>
    </location>
</feature>
<evidence type="ECO:0000256" key="5">
    <source>
        <dbReference type="PIRSR" id="PIRSR001227-1"/>
    </source>
</evidence>
<dbReference type="Gene3D" id="1.10.1400.10">
    <property type="match status" value="1"/>
</dbReference>
<feature type="signal peptide" evidence="6">
    <location>
        <begin position="1"/>
        <end position="25"/>
    </location>
</feature>
<dbReference type="InterPro" id="IPR002692">
    <property type="entry name" value="S45"/>
</dbReference>
<dbReference type="Proteomes" id="UP000182409">
    <property type="component" value="Unassembled WGS sequence"/>
</dbReference>
<dbReference type="InterPro" id="IPR043146">
    <property type="entry name" value="Penicillin_amidase_N_B-knob"/>
</dbReference>
<dbReference type="RefSeq" id="WP_074652096.1">
    <property type="nucleotide sequence ID" value="NZ_FNSD01000001.1"/>
</dbReference>
<evidence type="ECO:0000256" key="6">
    <source>
        <dbReference type="SAM" id="SignalP"/>
    </source>
</evidence>
<dbReference type="Gene3D" id="2.30.120.10">
    <property type="match status" value="1"/>
</dbReference>
<dbReference type="PANTHER" id="PTHR34218:SF3">
    <property type="entry name" value="ACYL-HOMOSERINE LACTONE ACYLASE PVDQ"/>
    <property type="match status" value="1"/>
</dbReference>
<dbReference type="GO" id="GO:0016811">
    <property type="term" value="F:hydrolase activity, acting on carbon-nitrogen (but not peptide) bonds, in linear amides"/>
    <property type="evidence" value="ECO:0007669"/>
    <property type="project" value="InterPro"/>
</dbReference>
<proteinExistence type="inferred from homology"/>
<evidence type="ECO:0000313" key="8">
    <source>
        <dbReference type="Proteomes" id="UP000182409"/>
    </source>
</evidence>
<keyword evidence="3" id="KW-0378">Hydrolase</keyword>
<feature type="active site" description="Nucleophile" evidence="5">
    <location>
        <position position="211"/>
    </location>
</feature>
<dbReference type="InterPro" id="IPR014395">
    <property type="entry name" value="Pen/GL7ACA/AHL_acylase"/>
</dbReference>
<dbReference type="Pfam" id="PF01804">
    <property type="entry name" value="Penicil_amidase"/>
    <property type="match status" value="1"/>
</dbReference>
<gene>
    <name evidence="7" type="ORF">SAMN05443244_0381</name>
</gene>
<dbReference type="PANTHER" id="PTHR34218">
    <property type="entry name" value="PEPTIDASE S45 PENICILLIN AMIDASE"/>
    <property type="match status" value="1"/>
</dbReference>
<keyword evidence="4" id="KW-0865">Zymogen</keyword>
<organism evidence="7 8">
    <name type="scientific">Terriglobus roseus</name>
    <dbReference type="NCBI Taxonomy" id="392734"/>
    <lineage>
        <taxon>Bacteria</taxon>
        <taxon>Pseudomonadati</taxon>
        <taxon>Acidobacteriota</taxon>
        <taxon>Terriglobia</taxon>
        <taxon>Terriglobales</taxon>
        <taxon>Acidobacteriaceae</taxon>
        <taxon>Terriglobus</taxon>
    </lineage>
</organism>
<evidence type="ECO:0000256" key="3">
    <source>
        <dbReference type="ARBA" id="ARBA00022801"/>
    </source>
</evidence>
<comment type="similarity">
    <text evidence="1">Belongs to the peptidase S45 family.</text>
</comment>
<dbReference type="SUPFAM" id="SSF56235">
    <property type="entry name" value="N-terminal nucleophile aminohydrolases (Ntn hydrolases)"/>
    <property type="match status" value="1"/>
</dbReference>
<dbReference type="AlphaFoldDB" id="A0A1H4J5S0"/>
<sequence length="747" mass="83202">MPLRRRILSIAAVALAMSTSVSVVAQAKAASYKPVKGSEILWDKWGVPHVFAKNTKDMFFLYGYAQTQAHAELMMHVMAASRGRSSEIYGAGDGDRNLKTDRWVWLNEIPKRSEVWLGQQTPEFRGYLEAFAAGINAYAAAHPEKLSHEAKQVLPITSLDIIQHTHHFVNFEFVSNRNAMEPHGVAPTTQASLELPDSPFAPTNLDMQDGSNGWAIAPSHTVAGGAMMLMNPHLSMGGETTYFEAQLVAPGINLTGASQVGLPVMRFCFSDYVAITNTVNTGTGSLQFKIKEQDGGYLYDGKVMKYETAQYPFRVKQKDGSFTTEVVQVQKTVHGPIVRRDDGSPIALMTSGLDRPFFLEQYWKMDTSHNFAEYEAQLKRVQVPTYNILYADRDGHIEYLFNSMAPRRTGDWATWTRPVDGSTSATMPTGYLTYDELPKQIDPASGYVQNSNEPPWDASWPTMMDRSKYPAYISSFFPLFRSDRGLRMLSEDQKISFDMLLQKKFSTRMEMADRVLDDLLTDVDQSSSTRAKQAAAVLKTWDRQAEANSRGALLFYTWAQKFVSPSVGMTTAAAQKNFAVPYDYNQPLTTPRGIKDPKLAVQMLVDAADETEKLYGSIDRPWGDVMKLEINGQSDGNTAATRGPALNGVSLPGNGGYGNLGIFRVFTWGPLLDGKKTPVHGDGFTIALEFSKTGIKQAKTFVYYGESSQAGSPFHTDELPLMEKKQWRDVWRTRPEILANLSSKDTF</sequence>
<evidence type="ECO:0000256" key="4">
    <source>
        <dbReference type="ARBA" id="ARBA00023145"/>
    </source>
</evidence>
<dbReference type="InterPro" id="IPR023343">
    <property type="entry name" value="Penicillin_amidase_dom1"/>
</dbReference>
<name>A0A1H4J5S0_9BACT</name>
<dbReference type="InterPro" id="IPR029055">
    <property type="entry name" value="Ntn_hydrolases_N"/>
</dbReference>
<protein>
    <submittedName>
        <fullName evidence="7">Acyl-homoserine-lactone acylase</fullName>
    </submittedName>
</protein>
<keyword evidence="2 6" id="KW-0732">Signal</keyword>
<dbReference type="PIRSF" id="PIRSF001227">
    <property type="entry name" value="Pen_acylase"/>
    <property type="match status" value="1"/>
</dbReference>
<dbReference type="InterPro" id="IPR043147">
    <property type="entry name" value="Penicillin_amidase_A-knob"/>
</dbReference>
<reference evidence="7 8" key="1">
    <citation type="submission" date="2016-10" db="EMBL/GenBank/DDBJ databases">
        <authorList>
            <person name="de Groot N.N."/>
        </authorList>
    </citation>
    <scope>NUCLEOTIDE SEQUENCE [LARGE SCALE GENOMIC DNA]</scope>
    <source>
        <strain evidence="7 8">AB35.6</strain>
    </source>
</reference>
<evidence type="ECO:0000256" key="2">
    <source>
        <dbReference type="ARBA" id="ARBA00022729"/>
    </source>
</evidence>
<dbReference type="Gene3D" id="3.60.20.10">
    <property type="entry name" value="Glutamine Phosphoribosylpyrophosphate, subunit 1, domain 1"/>
    <property type="match status" value="1"/>
</dbReference>
<evidence type="ECO:0000256" key="1">
    <source>
        <dbReference type="ARBA" id="ARBA00006586"/>
    </source>
</evidence>
<dbReference type="OrthoDB" id="9760084at2"/>
<evidence type="ECO:0000313" key="7">
    <source>
        <dbReference type="EMBL" id="SEB41561.1"/>
    </source>
</evidence>